<dbReference type="PANTHER" id="PTHR23065:SF57">
    <property type="entry name" value="GROWTH ARREST-SPECIFIC PROTEIN 7"/>
    <property type="match status" value="1"/>
</dbReference>
<dbReference type="InterPro" id="IPR001060">
    <property type="entry name" value="FCH_dom"/>
</dbReference>
<dbReference type="AlphaFoldDB" id="A0AAN0J041"/>
<dbReference type="Gene3D" id="1.20.1270.60">
    <property type="entry name" value="Arfaptin homology (AH) domain/BAR domain"/>
    <property type="match status" value="1"/>
</dbReference>
<dbReference type="GO" id="GO:0072583">
    <property type="term" value="P:clathrin-dependent endocytosis"/>
    <property type="evidence" value="ECO:0007669"/>
    <property type="project" value="TreeGrafter"/>
</dbReference>
<dbReference type="EnsemblMetazoa" id="XM_019994820.1">
    <property type="protein sequence ID" value="XP_019850379.1"/>
    <property type="gene ID" value="LOC105312231"/>
</dbReference>
<dbReference type="PANTHER" id="PTHR23065">
    <property type="entry name" value="PROLINE-SERINE-THREONINE PHOSPHATASE INTERACTING PROTEIN 1"/>
    <property type="match status" value="1"/>
</dbReference>
<dbReference type="GO" id="GO:0005886">
    <property type="term" value="C:plasma membrane"/>
    <property type="evidence" value="ECO:0007669"/>
    <property type="project" value="TreeGrafter"/>
</dbReference>
<evidence type="ECO:0000259" key="4">
    <source>
        <dbReference type="PROSITE" id="PS51741"/>
    </source>
</evidence>
<proteinExistence type="predicted"/>
<sequence>MASKTSWTLPSPPGNSLDTLSVPTEKSPLHVSNGVAMRRKTMKEAEKPKKAKYRIVNGITFCIEGGEPQELMNPQAPSYIDYFWSDKGDRSGFDVIREKHVQGKDVIKEMMDFFKERAAIEEQYARNLNKLSKSTHGEQEEGTLLAAWKSLKAELRQRSEAHSKFASKITETIEKPLFEFKESQKTDRKHHEQLLEKSRKQLQSLDAAIDKAKQSLNGLVKTSGKMKRQSSINGDVKIGDDMKKLEATYNQAQRLWVDNMIAACRDFERHEEERSAYLKDRFLAYIDLCVEAQETTAQALTYSTNMVDNINKKADREFFIKKKGTGTLRPVDRVILET</sequence>
<feature type="domain" description="F-BAR" evidence="4">
    <location>
        <begin position="77"/>
        <end position="338"/>
    </location>
</feature>
<evidence type="ECO:0000313" key="5">
    <source>
        <dbReference type="EnsemblMetazoa" id="XP_019850379.1"/>
    </source>
</evidence>
<reference evidence="6" key="1">
    <citation type="journal article" date="2010" name="Nature">
        <title>The Amphimedon queenslandica genome and the evolution of animal complexity.</title>
        <authorList>
            <person name="Srivastava M."/>
            <person name="Simakov O."/>
            <person name="Chapman J."/>
            <person name="Fahey B."/>
            <person name="Gauthier M.E."/>
            <person name="Mitros T."/>
            <person name="Richards G.S."/>
            <person name="Conaco C."/>
            <person name="Dacre M."/>
            <person name="Hellsten U."/>
            <person name="Larroux C."/>
            <person name="Putnam N.H."/>
            <person name="Stanke M."/>
            <person name="Adamska M."/>
            <person name="Darling A."/>
            <person name="Degnan S.M."/>
            <person name="Oakley T.H."/>
            <person name="Plachetzki D.C."/>
            <person name="Zhai Y."/>
            <person name="Adamski M."/>
            <person name="Calcino A."/>
            <person name="Cummins S.F."/>
            <person name="Goodstein D.M."/>
            <person name="Harris C."/>
            <person name="Jackson D.J."/>
            <person name="Leys S.P."/>
            <person name="Shu S."/>
            <person name="Woodcroft B.J."/>
            <person name="Vervoort M."/>
            <person name="Kosik K.S."/>
            <person name="Manning G."/>
            <person name="Degnan B.M."/>
            <person name="Rokhsar D.S."/>
        </authorList>
    </citation>
    <scope>NUCLEOTIDE SEQUENCE [LARGE SCALE GENOMIC DNA]</scope>
</reference>
<dbReference type="GO" id="GO:0005905">
    <property type="term" value="C:clathrin-coated pit"/>
    <property type="evidence" value="ECO:0007669"/>
    <property type="project" value="TreeGrafter"/>
</dbReference>
<dbReference type="SUPFAM" id="SSF103657">
    <property type="entry name" value="BAR/IMD domain-like"/>
    <property type="match status" value="1"/>
</dbReference>
<accession>A0AAN0J041</accession>
<dbReference type="PROSITE" id="PS51741">
    <property type="entry name" value="F_BAR"/>
    <property type="match status" value="1"/>
</dbReference>
<reference evidence="5" key="2">
    <citation type="submission" date="2024-06" db="UniProtKB">
        <authorList>
            <consortium name="EnsemblMetazoa"/>
        </authorList>
    </citation>
    <scope>IDENTIFICATION</scope>
</reference>
<evidence type="ECO:0000256" key="2">
    <source>
        <dbReference type="SAM" id="Coils"/>
    </source>
</evidence>
<dbReference type="SMART" id="SM00055">
    <property type="entry name" value="FCH"/>
    <property type="match status" value="1"/>
</dbReference>
<dbReference type="Proteomes" id="UP000007879">
    <property type="component" value="Unassembled WGS sequence"/>
</dbReference>
<evidence type="ECO:0000256" key="1">
    <source>
        <dbReference type="PROSITE-ProRule" id="PRU01077"/>
    </source>
</evidence>
<dbReference type="InterPro" id="IPR027267">
    <property type="entry name" value="AH/BAR_dom_sf"/>
</dbReference>
<dbReference type="GO" id="GO:0030136">
    <property type="term" value="C:clathrin-coated vesicle"/>
    <property type="evidence" value="ECO:0007669"/>
    <property type="project" value="TreeGrafter"/>
</dbReference>
<keyword evidence="6" id="KW-1185">Reference proteome</keyword>
<evidence type="ECO:0000313" key="6">
    <source>
        <dbReference type="Proteomes" id="UP000007879"/>
    </source>
</evidence>
<dbReference type="GO" id="GO:0048268">
    <property type="term" value="P:clathrin coat assembly"/>
    <property type="evidence" value="ECO:0007669"/>
    <property type="project" value="TreeGrafter"/>
</dbReference>
<evidence type="ECO:0000256" key="3">
    <source>
        <dbReference type="SAM" id="MobiDB-lite"/>
    </source>
</evidence>
<feature type="region of interest" description="Disordered" evidence="3">
    <location>
        <begin position="1"/>
        <end position="25"/>
    </location>
</feature>
<dbReference type="InterPro" id="IPR031160">
    <property type="entry name" value="F_BAR_dom"/>
</dbReference>
<name>A0AAN0J041_AMPQE</name>
<keyword evidence="1 2" id="KW-0175">Coiled coil</keyword>
<gene>
    <name evidence="5" type="primary">105312231</name>
</gene>
<dbReference type="Pfam" id="PF00611">
    <property type="entry name" value="FCH"/>
    <property type="match status" value="1"/>
</dbReference>
<organism evidence="5 6">
    <name type="scientific">Amphimedon queenslandica</name>
    <name type="common">Sponge</name>
    <dbReference type="NCBI Taxonomy" id="400682"/>
    <lineage>
        <taxon>Eukaryota</taxon>
        <taxon>Metazoa</taxon>
        <taxon>Porifera</taxon>
        <taxon>Demospongiae</taxon>
        <taxon>Heteroscleromorpha</taxon>
        <taxon>Haplosclerida</taxon>
        <taxon>Niphatidae</taxon>
        <taxon>Amphimedon</taxon>
    </lineage>
</organism>
<feature type="coiled-coil region" evidence="2">
    <location>
        <begin position="188"/>
        <end position="222"/>
    </location>
</feature>
<feature type="compositionally biased region" description="Polar residues" evidence="3">
    <location>
        <begin position="1"/>
        <end position="24"/>
    </location>
</feature>
<protein>
    <recommendedName>
        <fullName evidence="4">F-BAR domain-containing protein</fullName>
    </recommendedName>
</protein>